<evidence type="ECO:0000313" key="3">
    <source>
        <dbReference type="EMBL" id="HIZ53022.1"/>
    </source>
</evidence>
<evidence type="ECO:0000256" key="2">
    <source>
        <dbReference type="ARBA" id="ARBA00022705"/>
    </source>
</evidence>
<organism evidence="3 4">
    <name type="scientific">Candidatus Enterococcus avicola</name>
    <dbReference type="NCBI Taxonomy" id="2838561"/>
    <lineage>
        <taxon>Bacteria</taxon>
        <taxon>Bacillati</taxon>
        <taxon>Bacillota</taxon>
        <taxon>Bacilli</taxon>
        <taxon>Lactobacillales</taxon>
        <taxon>Enterococcaceae</taxon>
        <taxon>Enterococcus</taxon>
    </lineage>
</organism>
<gene>
    <name evidence="3" type="ORF">IAA20_03650</name>
</gene>
<evidence type="ECO:0000256" key="1">
    <source>
        <dbReference type="ARBA" id="ARBA00008909"/>
    </source>
</evidence>
<sequence>MIFNRNQDSIDNNSIVSEDKSSVFIDKTKTGKIRPWQERKIDSVSYSELLLILEFKKAERVKDCGVILQFKANDTGHLKLYKAWFCKSPLCSLCNWRRAMKHSAQSKTIITEVMKRKPSCRWLFFTFTVKNVYDGEELNKSLSDMARGFRKMVQYKRIDDNLIGFMRTTEVTVNKKDNSYNQHIHAMMCFESSYFRSKKNYITHKDWQAFWKKAMKLDYDPNVFVTAIKSTVSSEKDKQAIEEAVNETAKYSVKSDDYLTDDEERNLQIVKDLEEGLHRKRLISYGGLLKEIHKELNLDSAEDGDLVKINDENNDEKEDEGFTVTAMWNWNRQNYYIKKD</sequence>
<proteinExistence type="inferred from homology"/>
<dbReference type="Pfam" id="PF01446">
    <property type="entry name" value="Rep_1"/>
    <property type="match status" value="1"/>
</dbReference>
<accession>A0A9D2JHL3</accession>
<comment type="caution">
    <text evidence="3">The sequence shown here is derived from an EMBL/GenBank/DDBJ whole genome shotgun (WGS) entry which is preliminary data.</text>
</comment>
<protein>
    <submittedName>
        <fullName evidence="3">Protein rep</fullName>
    </submittedName>
</protein>
<dbReference type="GO" id="GO:0003677">
    <property type="term" value="F:DNA binding"/>
    <property type="evidence" value="ECO:0007669"/>
    <property type="project" value="InterPro"/>
</dbReference>
<dbReference type="EMBL" id="DXBN01000087">
    <property type="protein sequence ID" value="HIZ53022.1"/>
    <property type="molecule type" value="Genomic_DNA"/>
</dbReference>
<keyword evidence="2" id="KW-0235">DNA replication</keyword>
<dbReference type="AlphaFoldDB" id="A0A9D2JHL3"/>
<reference evidence="3" key="2">
    <citation type="submission" date="2021-04" db="EMBL/GenBank/DDBJ databases">
        <authorList>
            <person name="Gilroy R."/>
        </authorList>
    </citation>
    <scope>NUCLEOTIDE SEQUENCE</scope>
    <source>
        <strain evidence="3">CHK172-16539</strain>
    </source>
</reference>
<dbReference type="GO" id="GO:0006260">
    <property type="term" value="P:DNA replication"/>
    <property type="evidence" value="ECO:0007669"/>
    <property type="project" value="UniProtKB-KW"/>
</dbReference>
<evidence type="ECO:0000313" key="4">
    <source>
        <dbReference type="Proteomes" id="UP000824063"/>
    </source>
</evidence>
<name>A0A9D2JHL3_9ENTE</name>
<dbReference type="Proteomes" id="UP000824063">
    <property type="component" value="Unassembled WGS sequence"/>
</dbReference>
<reference evidence="3" key="1">
    <citation type="journal article" date="2021" name="PeerJ">
        <title>Extensive microbial diversity within the chicken gut microbiome revealed by metagenomics and culture.</title>
        <authorList>
            <person name="Gilroy R."/>
            <person name="Ravi A."/>
            <person name="Getino M."/>
            <person name="Pursley I."/>
            <person name="Horton D.L."/>
            <person name="Alikhan N.F."/>
            <person name="Baker D."/>
            <person name="Gharbi K."/>
            <person name="Hall N."/>
            <person name="Watson M."/>
            <person name="Adriaenssens E.M."/>
            <person name="Foster-Nyarko E."/>
            <person name="Jarju S."/>
            <person name="Secka A."/>
            <person name="Antonio M."/>
            <person name="Oren A."/>
            <person name="Chaudhuri R.R."/>
            <person name="La Ragione R."/>
            <person name="Hildebrand F."/>
            <person name="Pallen M.J."/>
        </authorList>
    </citation>
    <scope>NUCLEOTIDE SEQUENCE</scope>
    <source>
        <strain evidence="3">CHK172-16539</strain>
    </source>
</reference>
<comment type="similarity">
    <text evidence="1">Belongs to the Gram-positive plasmids replication protein type 1 family.</text>
</comment>
<dbReference type="InterPro" id="IPR000989">
    <property type="entry name" value="Rep"/>
</dbReference>